<dbReference type="Proteomes" id="UP001233836">
    <property type="component" value="Unassembled WGS sequence"/>
</dbReference>
<evidence type="ECO:0000313" key="3">
    <source>
        <dbReference type="Proteomes" id="UP001233836"/>
    </source>
</evidence>
<dbReference type="RefSeq" id="WP_307218920.1">
    <property type="nucleotide sequence ID" value="NZ_JAUSTI010000012.1"/>
</dbReference>
<keyword evidence="1" id="KW-1133">Transmembrane helix</keyword>
<keyword evidence="3" id="KW-1185">Reference proteome</keyword>
<organism evidence="2 3">
    <name type="scientific">Paenibacillus tundrae</name>
    <dbReference type="NCBI Taxonomy" id="528187"/>
    <lineage>
        <taxon>Bacteria</taxon>
        <taxon>Bacillati</taxon>
        <taxon>Bacillota</taxon>
        <taxon>Bacilli</taxon>
        <taxon>Bacillales</taxon>
        <taxon>Paenibacillaceae</taxon>
        <taxon>Paenibacillus</taxon>
    </lineage>
</organism>
<evidence type="ECO:0000313" key="2">
    <source>
        <dbReference type="EMBL" id="MDQ0172617.1"/>
    </source>
</evidence>
<gene>
    <name evidence="2" type="ORF">J2T19_004107</name>
</gene>
<protein>
    <submittedName>
        <fullName evidence="2">Uncharacterized protein</fullName>
    </submittedName>
</protein>
<dbReference type="EMBL" id="JAUSTI010000012">
    <property type="protein sequence ID" value="MDQ0172617.1"/>
    <property type="molecule type" value="Genomic_DNA"/>
</dbReference>
<proteinExistence type="predicted"/>
<evidence type="ECO:0000256" key="1">
    <source>
        <dbReference type="SAM" id="Phobius"/>
    </source>
</evidence>
<sequence length="66" mass="7536">MKTIHTVDPKTLDKVDWVLLFAGEVATVIFVVAIVWWFVTLLLFLLKVSMGKRAMNGTHHDLLAER</sequence>
<reference evidence="2 3" key="1">
    <citation type="submission" date="2023-07" db="EMBL/GenBank/DDBJ databases">
        <title>Sorghum-associated microbial communities from plants grown in Nebraska, USA.</title>
        <authorList>
            <person name="Schachtman D."/>
        </authorList>
    </citation>
    <scope>NUCLEOTIDE SEQUENCE [LARGE SCALE GENOMIC DNA]</scope>
    <source>
        <strain evidence="2 3">DS1314</strain>
    </source>
</reference>
<comment type="caution">
    <text evidence="2">The sequence shown here is derived from an EMBL/GenBank/DDBJ whole genome shotgun (WGS) entry which is preliminary data.</text>
</comment>
<keyword evidence="1" id="KW-0472">Membrane</keyword>
<keyword evidence="1" id="KW-0812">Transmembrane</keyword>
<feature type="transmembrane region" description="Helical" evidence="1">
    <location>
        <begin position="17"/>
        <end position="46"/>
    </location>
</feature>
<accession>A0ABT9WHC2</accession>
<name>A0ABT9WHC2_9BACL</name>